<dbReference type="SUPFAM" id="SSF46689">
    <property type="entry name" value="Homeodomain-like"/>
    <property type="match status" value="1"/>
</dbReference>
<keyword evidence="2 4" id="KW-0238">DNA-binding</keyword>
<proteinExistence type="predicted"/>
<dbReference type="PROSITE" id="PS50977">
    <property type="entry name" value="HTH_TETR_2"/>
    <property type="match status" value="1"/>
</dbReference>
<dbReference type="AlphaFoldDB" id="A0A101U217"/>
<feature type="domain" description="HTH tetR-type" evidence="5">
    <location>
        <begin position="15"/>
        <end position="75"/>
    </location>
</feature>
<dbReference type="EMBL" id="LMWY01000023">
    <property type="protein sequence ID" value="KUO02693.1"/>
    <property type="molecule type" value="Genomic_DNA"/>
</dbReference>
<protein>
    <submittedName>
        <fullName evidence="6">TetR family transcriptional regulator</fullName>
    </submittedName>
</protein>
<evidence type="ECO:0000259" key="5">
    <source>
        <dbReference type="PROSITE" id="PS50977"/>
    </source>
</evidence>
<dbReference type="STRING" id="661399.AQJ67_19775"/>
<dbReference type="GO" id="GO:0000976">
    <property type="term" value="F:transcription cis-regulatory region binding"/>
    <property type="evidence" value="ECO:0007669"/>
    <property type="project" value="TreeGrafter"/>
</dbReference>
<evidence type="ECO:0000256" key="4">
    <source>
        <dbReference type="PROSITE-ProRule" id="PRU00335"/>
    </source>
</evidence>
<dbReference type="GO" id="GO:0003700">
    <property type="term" value="F:DNA-binding transcription factor activity"/>
    <property type="evidence" value="ECO:0007669"/>
    <property type="project" value="TreeGrafter"/>
</dbReference>
<evidence type="ECO:0000313" key="6">
    <source>
        <dbReference type="EMBL" id="KUO02693.1"/>
    </source>
</evidence>
<dbReference type="Proteomes" id="UP000053429">
    <property type="component" value="Unassembled WGS sequence"/>
</dbReference>
<evidence type="ECO:0000256" key="1">
    <source>
        <dbReference type="ARBA" id="ARBA00023015"/>
    </source>
</evidence>
<dbReference type="InterPro" id="IPR001647">
    <property type="entry name" value="HTH_TetR"/>
</dbReference>
<dbReference type="Pfam" id="PF00440">
    <property type="entry name" value="TetR_N"/>
    <property type="match status" value="1"/>
</dbReference>
<name>A0A101U217_9ACTN</name>
<evidence type="ECO:0000313" key="7">
    <source>
        <dbReference type="Proteomes" id="UP000053429"/>
    </source>
</evidence>
<evidence type="ECO:0000256" key="3">
    <source>
        <dbReference type="ARBA" id="ARBA00023163"/>
    </source>
</evidence>
<dbReference type="PANTHER" id="PTHR30055">
    <property type="entry name" value="HTH-TYPE TRANSCRIPTIONAL REGULATOR RUTR"/>
    <property type="match status" value="1"/>
</dbReference>
<feature type="DNA-binding region" description="H-T-H motif" evidence="4">
    <location>
        <begin position="38"/>
        <end position="57"/>
    </location>
</feature>
<accession>A0A101U217</accession>
<dbReference type="InterPro" id="IPR009057">
    <property type="entry name" value="Homeodomain-like_sf"/>
</dbReference>
<reference evidence="6 7" key="1">
    <citation type="submission" date="2015-10" db="EMBL/GenBank/DDBJ databases">
        <title>Draft genome sequence of Streptomyces caeruleatus NRRL B-24802, type strain for the species Streptomyces caeruleatus.</title>
        <authorList>
            <person name="Ruckert C."/>
            <person name="Winkler A."/>
            <person name="Kalinowski J."/>
            <person name="Kampfer P."/>
            <person name="Glaeser S."/>
        </authorList>
    </citation>
    <scope>NUCLEOTIDE SEQUENCE [LARGE SCALE GENOMIC DNA]</scope>
    <source>
        <strain evidence="6 7">NRRL B-24802</strain>
    </source>
</reference>
<evidence type="ECO:0000256" key="2">
    <source>
        <dbReference type="ARBA" id="ARBA00023125"/>
    </source>
</evidence>
<dbReference type="PROSITE" id="PS01081">
    <property type="entry name" value="HTH_TETR_1"/>
    <property type="match status" value="1"/>
</dbReference>
<sequence length="201" mass="21662">MRLMGKAGTKGVSRVDRERQIIDVAVEEFGRHGYARVSVAAVAARAGISKPLIYSYFDSKDGLYVACVHHVGALLADSVAAARSRSGSTAHAVDTLTAIFTTVEHCRYAWAVLYDPALPPAGEMRDAVNLYRERLSAMGAAGAAQLLAGAGDDDPLDHDLLNHVWQHAVTAVMRWWFEHPDQSTAEMTARCARLLTALGTG</sequence>
<dbReference type="PANTHER" id="PTHR30055:SF234">
    <property type="entry name" value="HTH-TYPE TRANSCRIPTIONAL REGULATOR BETI"/>
    <property type="match status" value="1"/>
</dbReference>
<dbReference type="FunFam" id="1.10.10.60:FF:000141">
    <property type="entry name" value="TetR family transcriptional regulator"/>
    <property type="match status" value="1"/>
</dbReference>
<dbReference type="GO" id="GO:0045892">
    <property type="term" value="P:negative regulation of DNA-templated transcription"/>
    <property type="evidence" value="ECO:0007669"/>
    <property type="project" value="UniProtKB-ARBA"/>
</dbReference>
<keyword evidence="7" id="KW-1185">Reference proteome</keyword>
<organism evidence="6 7">
    <name type="scientific">Streptomyces caeruleatus</name>
    <dbReference type="NCBI Taxonomy" id="661399"/>
    <lineage>
        <taxon>Bacteria</taxon>
        <taxon>Bacillati</taxon>
        <taxon>Actinomycetota</taxon>
        <taxon>Actinomycetes</taxon>
        <taxon>Kitasatosporales</taxon>
        <taxon>Streptomycetaceae</taxon>
        <taxon>Streptomyces</taxon>
    </lineage>
</organism>
<comment type="caution">
    <text evidence="6">The sequence shown here is derived from an EMBL/GenBank/DDBJ whole genome shotgun (WGS) entry which is preliminary data.</text>
</comment>
<keyword evidence="1" id="KW-0805">Transcription regulation</keyword>
<gene>
    <name evidence="6" type="ORF">AQJ67_19775</name>
</gene>
<dbReference type="OrthoDB" id="3767959at2"/>
<dbReference type="PRINTS" id="PR00455">
    <property type="entry name" value="HTHTETR"/>
</dbReference>
<dbReference type="Gene3D" id="1.10.357.10">
    <property type="entry name" value="Tetracycline Repressor, domain 2"/>
    <property type="match status" value="1"/>
</dbReference>
<dbReference type="InterPro" id="IPR050109">
    <property type="entry name" value="HTH-type_TetR-like_transc_reg"/>
</dbReference>
<dbReference type="InterPro" id="IPR023772">
    <property type="entry name" value="DNA-bd_HTH_TetR-type_CS"/>
</dbReference>
<keyword evidence="3" id="KW-0804">Transcription</keyword>